<feature type="non-terminal residue" evidence="2">
    <location>
        <position position="868"/>
    </location>
</feature>
<organism evidence="2 3">
    <name type="scientific">Kipferlia bialata</name>
    <dbReference type="NCBI Taxonomy" id="797122"/>
    <lineage>
        <taxon>Eukaryota</taxon>
        <taxon>Metamonada</taxon>
        <taxon>Carpediemonas-like organisms</taxon>
        <taxon>Kipferlia</taxon>
    </lineage>
</organism>
<feature type="region of interest" description="Disordered" evidence="1">
    <location>
        <begin position="501"/>
        <end position="522"/>
    </location>
</feature>
<dbReference type="AlphaFoldDB" id="A0A9K3CWN7"/>
<evidence type="ECO:0000256" key="1">
    <source>
        <dbReference type="SAM" id="MobiDB-lite"/>
    </source>
</evidence>
<dbReference type="Proteomes" id="UP000265618">
    <property type="component" value="Unassembled WGS sequence"/>
</dbReference>
<gene>
    <name evidence="2" type="ORF">KIPB_006073</name>
</gene>
<accession>A0A9K3CWN7</accession>
<reference evidence="2 3" key="1">
    <citation type="journal article" date="2018" name="PLoS ONE">
        <title>The draft genome of Kipferlia bialata reveals reductive genome evolution in fornicate parasites.</title>
        <authorList>
            <person name="Tanifuji G."/>
            <person name="Takabayashi S."/>
            <person name="Kume K."/>
            <person name="Takagi M."/>
            <person name="Nakayama T."/>
            <person name="Kamikawa R."/>
            <person name="Inagaki Y."/>
            <person name="Hashimoto T."/>
        </authorList>
    </citation>
    <scope>NUCLEOTIDE SEQUENCE [LARGE SCALE GENOMIC DNA]</scope>
    <source>
        <strain evidence="2">NY0173</strain>
    </source>
</reference>
<sequence length="868" mass="91686">MDTADTDGLSGPLSFSISGQRVLADQGYHSMYLDTEGTGLPTPTDSGGALVDPGNSQWQALSISSDGLGMRRYSVNRMLTLGYDGVVLTFDSVGSERLGGQDYYDGVMSYVQAVSDAFPSAVIGIVVEPWMVHKPYSGYTVSPLSLAHLVVLEGLNYDSSLSDTETKVSSSLSSYWKAGWLPSLTEFLHTPRAGPTSDTDTASAPCLPFGVAIDYIMCMVDGVVFPEDSSLQTSWNLVTDTAPLYGMRPHVVDIHSTEGGIVCEANDYIPNPVTSDKIGDLAPQYFDTSLLISEVSATLPSATDSYKWPWQTLRGKIYTEPDGFLDPDDEDDPWTGRNGVGRVFTYDVEADAEEGTDATQCLVVEWDTASVVWGRPTYNLYLTLDSDSGTSGGTLSATDHFNYNGVSSAYAVLDAGQEGWDPTAIPTALPDTLSALPFHVILPDIVTEEAGERVRESDWGDDGYDSGEYPLSYTVCGLESLVTGYSTDPLSVSVSLRAENGVDRTGSEGRVGPSGGTEETNERVLSVSLSPSASSRAYVYDGLDDLPLGGVGHALDTGTGVLTLSVVVDGTNAAYADVLEDQSLTLYLRTDSRSTTGDVSAVLPGSGYSVSIPLDDRASRLTPLSCSTLTPTLASVESGLATSLALDATLSSDSAWASDNSDGHVSVVSCTDDGARYTTLEVALDVASLEWDTPVDNAYLLEVAYAVTGREVWDGVDPVEEPDSTTVRVPVPTHSALSLSIPEADLTPLIDASVTSVTPFSIVQARALDTEGGDECVVVLDRVRVPYTLREAVGVNVYSDDGSTLLAGYTAGVAATIVDSLVTDTSNSLYAAAVYTDAVGAEVESDKVLVTCTPTLSTDVPSFTGITE</sequence>
<comment type="caution">
    <text evidence="2">The sequence shown here is derived from an EMBL/GenBank/DDBJ whole genome shotgun (WGS) entry which is preliminary data.</text>
</comment>
<evidence type="ECO:0000313" key="3">
    <source>
        <dbReference type="Proteomes" id="UP000265618"/>
    </source>
</evidence>
<proteinExistence type="predicted"/>
<protein>
    <submittedName>
        <fullName evidence="2">Uncharacterized protein</fullName>
    </submittedName>
</protein>
<evidence type="ECO:0000313" key="2">
    <source>
        <dbReference type="EMBL" id="GIQ84556.1"/>
    </source>
</evidence>
<keyword evidence="3" id="KW-1185">Reference proteome</keyword>
<name>A0A9K3CWN7_9EUKA</name>
<dbReference type="EMBL" id="BDIP01001513">
    <property type="protein sequence ID" value="GIQ84556.1"/>
    <property type="molecule type" value="Genomic_DNA"/>
</dbReference>